<dbReference type="Proteomes" id="UP000236584">
    <property type="component" value="Chromosome"/>
</dbReference>
<dbReference type="OrthoDB" id="7018at2157"/>
<proteinExistence type="predicted"/>
<feature type="domain" description="UDP-N-acetylglucosamine 2-epimerase" evidence="1">
    <location>
        <begin position="30"/>
        <end position="362"/>
    </location>
</feature>
<dbReference type="Gene3D" id="3.40.50.2000">
    <property type="entry name" value="Glycogen Phosphorylase B"/>
    <property type="match status" value="2"/>
</dbReference>
<keyword evidence="3" id="KW-1185">Reference proteome</keyword>
<dbReference type="NCBIfam" id="TIGR00236">
    <property type="entry name" value="wecB"/>
    <property type="match status" value="1"/>
</dbReference>
<name>A0A2I8VLC5_9EURY</name>
<accession>A0A2I8VLC5</accession>
<protein>
    <submittedName>
        <fullName evidence="2">UDP-N-acetylglucosamine 2-epimerase (Non-hydrolyzing)</fullName>
    </submittedName>
</protein>
<dbReference type="InterPro" id="IPR003331">
    <property type="entry name" value="UDP_GlcNAc_Epimerase_2_dom"/>
</dbReference>
<dbReference type="InterPro" id="IPR029767">
    <property type="entry name" value="WecB-like"/>
</dbReference>
<evidence type="ECO:0000259" key="1">
    <source>
        <dbReference type="Pfam" id="PF02350"/>
    </source>
</evidence>
<organism evidence="2 3">
    <name type="scientific">Salinigranum rubrum</name>
    <dbReference type="NCBI Taxonomy" id="755307"/>
    <lineage>
        <taxon>Archaea</taxon>
        <taxon>Methanobacteriati</taxon>
        <taxon>Methanobacteriota</taxon>
        <taxon>Stenosarchaea group</taxon>
        <taxon>Halobacteria</taxon>
        <taxon>Halobacteriales</taxon>
        <taxon>Haloferacaceae</taxon>
        <taxon>Salinigranum</taxon>
    </lineage>
</organism>
<dbReference type="KEGG" id="srub:C2R22_14680"/>
<dbReference type="EMBL" id="CP026309">
    <property type="protein sequence ID" value="AUV82737.1"/>
    <property type="molecule type" value="Genomic_DNA"/>
</dbReference>
<reference evidence="2 3" key="1">
    <citation type="submission" date="2018-01" db="EMBL/GenBank/DDBJ databases">
        <title>Complete genome sequence of Salinigranum rubrum GX10T, an extremely halophilic archaeon isolated from a marine solar saltern.</title>
        <authorList>
            <person name="Han S."/>
        </authorList>
    </citation>
    <scope>NUCLEOTIDE SEQUENCE [LARGE SCALE GENOMIC DNA]</scope>
    <source>
        <strain evidence="2 3">GX10</strain>
    </source>
</reference>
<dbReference type="PANTHER" id="PTHR43174:SF1">
    <property type="entry name" value="UDP-N-ACETYLGLUCOSAMINE 2-EPIMERASE"/>
    <property type="match status" value="1"/>
</dbReference>
<evidence type="ECO:0000313" key="2">
    <source>
        <dbReference type="EMBL" id="AUV82737.1"/>
    </source>
</evidence>
<evidence type="ECO:0000313" key="3">
    <source>
        <dbReference type="Proteomes" id="UP000236584"/>
    </source>
</evidence>
<dbReference type="CDD" id="cd03786">
    <property type="entry name" value="GTB_UDP-GlcNAc_2-Epimerase"/>
    <property type="match status" value="1"/>
</dbReference>
<dbReference type="Pfam" id="PF02350">
    <property type="entry name" value="Epimerase_2"/>
    <property type="match status" value="1"/>
</dbReference>
<dbReference type="SUPFAM" id="SSF53756">
    <property type="entry name" value="UDP-Glycosyltransferase/glycogen phosphorylase"/>
    <property type="match status" value="1"/>
</dbReference>
<dbReference type="AlphaFoldDB" id="A0A2I8VLC5"/>
<dbReference type="PANTHER" id="PTHR43174">
    <property type="entry name" value="UDP-N-ACETYLGLUCOSAMINE 2-EPIMERASE"/>
    <property type="match status" value="1"/>
</dbReference>
<gene>
    <name evidence="2" type="ORF">C2R22_14680</name>
</gene>
<sequence>MGATSSTASSLVTVVIGTRPELIKMAPVIKAIRETDSMELRFVHTGQHYDTELSGSFIRTLGLPEPDVRLGVGSGSQAEQTGEALVALEADVEATSPDVVLAQGDTNAVLSAALAVSKLDADFGHVEAGIRSFDDEMPEEVNRVVADRVADFLFAPTMEAAQNLTEEGITENVHVTGNTVVDACREHSKVAHEQSDVLDRLDLTPGEYVAATVHRARNTDDDDRLRTVLTALDDVSFPVVLPAHPRTQAAVDRIGFDASGSLALIDPLDYLDFLELLSSARVVVTDSGGVQEEASILEVPCLTVRPNTERPETVDAGVNELVTPETVGDRLRAVYRDERDEMVGATDLFGDGRAGERIVELLRTAGEDDRDAARRSVEQPPN</sequence>